<proteinExistence type="predicted"/>
<dbReference type="PANTHER" id="PTHR30386:SF24">
    <property type="entry name" value="MULTIDRUG RESISTANCE EFFLUX PUMP"/>
    <property type="match status" value="1"/>
</dbReference>
<dbReference type="AlphaFoldDB" id="A0A6S7C2L9"/>
<dbReference type="SUPFAM" id="SSF111369">
    <property type="entry name" value="HlyD-like secretion proteins"/>
    <property type="match status" value="2"/>
</dbReference>
<keyword evidence="1" id="KW-0175">Coiled coil</keyword>
<dbReference type="InterPro" id="IPR050739">
    <property type="entry name" value="MFP"/>
</dbReference>
<dbReference type="PRINTS" id="PR01490">
    <property type="entry name" value="RTXTOXIND"/>
</dbReference>
<sequence length="371" mass="39252">MVDTSKRNTEHGTDRKVGAGKILTRVIAALAAASLVVVGGVEGAHYWKVGRFIESTDDAYVQADSTIVAPKVSGYIADVMVDDNQSVKSGQRLARIDDRDLRTALDDATANVAAATAAVAHLDAQLAAQGSLIRQADASVTAAAASLSLSQRNDVRRHEMAEVGYGSVEQADSASTDAKEGRANLERLQAAALTARQQVGILTTQRQLAEAQLARTEASKHQAELNLSYTGIVAPIDGTVAARSVRVGQYVQAGTQLMALVPLQRVYVIANFKETQLTGVQPGQPAIVRVDAFPDHDLVGHVDTIAPASGMEFSLLPPDNATGNFTKIVQRVPVKIVFSLDEALAGRIRPGMSVEAQIDTRTQAVSRIAGK</sequence>
<keyword evidence="4" id="KW-1185">Reference proteome</keyword>
<feature type="coiled-coil region" evidence="1">
    <location>
        <begin position="171"/>
        <end position="226"/>
    </location>
</feature>
<feature type="domain" description="Multidrug resistance protein MdtA-like barrel-sandwich hybrid" evidence="2">
    <location>
        <begin position="68"/>
        <end position="261"/>
    </location>
</feature>
<dbReference type="Proteomes" id="UP000494115">
    <property type="component" value="Unassembled WGS sequence"/>
</dbReference>
<dbReference type="Pfam" id="PF25917">
    <property type="entry name" value="BSH_RND"/>
    <property type="match status" value="1"/>
</dbReference>
<dbReference type="InterPro" id="IPR058625">
    <property type="entry name" value="MdtA-like_BSH"/>
</dbReference>
<accession>A0A6S7C2L9</accession>
<dbReference type="Gene3D" id="2.40.50.100">
    <property type="match status" value="1"/>
</dbReference>
<evidence type="ECO:0000256" key="1">
    <source>
        <dbReference type="SAM" id="Coils"/>
    </source>
</evidence>
<evidence type="ECO:0000313" key="4">
    <source>
        <dbReference type="Proteomes" id="UP000494115"/>
    </source>
</evidence>
<dbReference type="Gene3D" id="1.10.287.470">
    <property type="entry name" value="Helix hairpin bin"/>
    <property type="match status" value="1"/>
</dbReference>
<gene>
    <name evidence="3" type="primary">emrA_5</name>
    <name evidence="3" type="ORF">LMG28138_05967</name>
</gene>
<reference evidence="3 4" key="1">
    <citation type="submission" date="2020-04" db="EMBL/GenBank/DDBJ databases">
        <authorList>
            <person name="De Canck E."/>
        </authorList>
    </citation>
    <scope>NUCLEOTIDE SEQUENCE [LARGE SCALE GENOMIC DNA]</scope>
    <source>
        <strain evidence="3 4">LMG 28138</strain>
    </source>
</reference>
<dbReference type="Gene3D" id="2.40.30.170">
    <property type="match status" value="1"/>
</dbReference>
<evidence type="ECO:0000313" key="3">
    <source>
        <dbReference type="EMBL" id="CAB3807775.1"/>
    </source>
</evidence>
<dbReference type="GO" id="GO:0055085">
    <property type="term" value="P:transmembrane transport"/>
    <property type="evidence" value="ECO:0007669"/>
    <property type="project" value="InterPro"/>
</dbReference>
<protein>
    <submittedName>
        <fullName evidence="3">Colistin resistance protein EmrA</fullName>
    </submittedName>
</protein>
<dbReference type="PANTHER" id="PTHR30386">
    <property type="entry name" value="MEMBRANE FUSION SUBUNIT OF EMRAB-TOLC MULTIDRUG EFFLUX PUMP"/>
    <property type="match status" value="1"/>
</dbReference>
<dbReference type="EMBL" id="CADIKM010000109">
    <property type="protein sequence ID" value="CAB3807775.1"/>
    <property type="molecule type" value="Genomic_DNA"/>
</dbReference>
<name>A0A6S7C2L9_9BURK</name>
<evidence type="ECO:0000259" key="2">
    <source>
        <dbReference type="Pfam" id="PF25917"/>
    </source>
</evidence>
<organism evidence="3 4">
    <name type="scientific">Pararobbsia alpina</name>
    <dbReference type="NCBI Taxonomy" id="621374"/>
    <lineage>
        <taxon>Bacteria</taxon>
        <taxon>Pseudomonadati</taxon>
        <taxon>Pseudomonadota</taxon>
        <taxon>Betaproteobacteria</taxon>
        <taxon>Burkholderiales</taxon>
        <taxon>Burkholderiaceae</taxon>
        <taxon>Pararobbsia</taxon>
    </lineage>
</organism>